<keyword evidence="6" id="KW-0472">Membrane</keyword>
<feature type="domain" description="SRCR" evidence="11">
    <location>
        <begin position="1256"/>
        <end position="1289"/>
    </location>
</feature>
<feature type="disulfide bond" evidence="9">
    <location>
        <begin position="1188"/>
        <end position="1198"/>
    </location>
</feature>
<dbReference type="PANTHER" id="PTHR19331:SF465">
    <property type="entry name" value="EGG PEPTIDE SPERACT RECEPTOR"/>
    <property type="match status" value="1"/>
</dbReference>
<comment type="caution">
    <text evidence="12">The sequence shown here is derived from an EMBL/GenBank/DDBJ whole genome shotgun (WGS) entry which is preliminary data.</text>
</comment>
<evidence type="ECO:0000256" key="9">
    <source>
        <dbReference type="PROSITE-ProRule" id="PRU00196"/>
    </source>
</evidence>
<dbReference type="Proteomes" id="UP001186944">
    <property type="component" value="Unassembled WGS sequence"/>
</dbReference>
<evidence type="ECO:0000313" key="12">
    <source>
        <dbReference type="EMBL" id="KAK3097126.1"/>
    </source>
</evidence>
<feature type="disulfide bond" evidence="9">
    <location>
        <begin position="758"/>
        <end position="768"/>
    </location>
</feature>
<feature type="disulfide bond" evidence="9">
    <location>
        <begin position="860"/>
        <end position="870"/>
    </location>
</feature>
<feature type="disulfide bond" evidence="9">
    <location>
        <begin position="444"/>
        <end position="454"/>
    </location>
</feature>
<evidence type="ECO:0000256" key="3">
    <source>
        <dbReference type="ARBA" id="ARBA00022729"/>
    </source>
</evidence>
<feature type="domain" description="SRCR" evidence="11">
    <location>
        <begin position="794"/>
        <end position="895"/>
    </location>
</feature>
<feature type="disulfide bond" evidence="9">
    <location>
        <begin position="833"/>
        <end position="894"/>
    </location>
</feature>
<dbReference type="InterPro" id="IPR036772">
    <property type="entry name" value="SRCR-like_dom_sf"/>
</dbReference>
<feature type="disulfide bond" evidence="9">
    <location>
        <begin position="226"/>
        <end position="236"/>
    </location>
</feature>
<dbReference type="Gene3D" id="3.10.250.10">
    <property type="entry name" value="SRCR-like domain"/>
    <property type="match status" value="21"/>
</dbReference>
<feature type="disulfide bond" evidence="9">
    <location>
        <begin position="506"/>
        <end position="570"/>
    </location>
</feature>
<evidence type="ECO:0000256" key="1">
    <source>
        <dbReference type="ARBA" id="ARBA00004167"/>
    </source>
</evidence>
<reference evidence="12" key="1">
    <citation type="submission" date="2019-08" db="EMBL/GenBank/DDBJ databases">
        <title>The improved chromosome-level genome for the pearl oyster Pinctada fucata martensii using PacBio sequencing and Hi-C.</title>
        <authorList>
            <person name="Zheng Z."/>
        </authorList>
    </citation>
    <scope>NUCLEOTIDE SEQUENCE</scope>
    <source>
        <strain evidence="12">ZZ-2019</strain>
        <tissue evidence="12">Adductor muscle</tissue>
    </source>
</reference>
<feature type="domain" description="SRCR" evidence="11">
    <location>
        <begin position="1836"/>
        <end position="1936"/>
    </location>
</feature>
<feature type="disulfide bond" evidence="9">
    <location>
        <begin position="1478"/>
        <end position="1488"/>
    </location>
</feature>
<comment type="caution">
    <text evidence="9">Lacks conserved residue(s) required for the propagation of feature annotation.</text>
</comment>
<feature type="disulfide bond" evidence="9">
    <location>
        <begin position="1800"/>
        <end position="1810"/>
    </location>
</feature>
<feature type="domain" description="SRCR" evidence="11">
    <location>
        <begin position="898"/>
        <end position="1006"/>
    </location>
</feature>
<feature type="disulfide bond" evidence="9">
    <location>
        <begin position="654"/>
        <end position="664"/>
    </location>
</feature>
<feature type="disulfide bond" evidence="9">
    <location>
        <begin position="1691"/>
        <end position="1701"/>
    </location>
</feature>
<feature type="disulfide bond" evidence="9">
    <location>
        <begin position="335"/>
        <end position="345"/>
    </location>
</feature>
<keyword evidence="7 9" id="KW-1015">Disulfide bond</keyword>
<feature type="disulfide bond" evidence="9">
    <location>
        <begin position="623"/>
        <end position="684"/>
    </location>
</feature>
<evidence type="ECO:0000256" key="4">
    <source>
        <dbReference type="ARBA" id="ARBA00022737"/>
    </source>
</evidence>
<evidence type="ECO:0000259" key="11">
    <source>
        <dbReference type="PROSITE" id="PS50287"/>
    </source>
</evidence>
<evidence type="ECO:0000256" key="5">
    <source>
        <dbReference type="ARBA" id="ARBA00022989"/>
    </source>
</evidence>
<evidence type="ECO:0000256" key="2">
    <source>
        <dbReference type="ARBA" id="ARBA00022692"/>
    </source>
</evidence>
<feature type="disulfide bond" evidence="9">
    <location>
        <begin position="2015"/>
        <end position="2025"/>
    </location>
</feature>
<feature type="domain" description="SRCR" evidence="11">
    <location>
        <begin position="1410"/>
        <end position="1515"/>
    </location>
</feature>
<dbReference type="PRINTS" id="PR00258">
    <property type="entry name" value="SPERACTRCPTR"/>
</dbReference>
<feature type="disulfide bond" evidence="9">
    <location>
        <begin position="1861"/>
        <end position="1925"/>
    </location>
</feature>
<feature type="domain" description="SRCR" evidence="11">
    <location>
        <begin position="1518"/>
        <end position="1616"/>
    </location>
</feature>
<accession>A0AA89C2Q8</accession>
<feature type="disulfide bond" evidence="9">
    <location>
        <begin position="1038"/>
        <end position="1102"/>
    </location>
</feature>
<feature type="disulfide bond" evidence="9">
    <location>
        <begin position="1904"/>
        <end position="1914"/>
    </location>
</feature>
<evidence type="ECO:0000256" key="7">
    <source>
        <dbReference type="ARBA" id="ARBA00023157"/>
    </source>
</evidence>
<gene>
    <name evidence="12" type="ORF">FSP39_006614</name>
</gene>
<dbReference type="FunFam" id="3.10.250.10:FF:000009">
    <property type="entry name" value="WC1"/>
    <property type="match status" value="1"/>
</dbReference>
<feature type="disulfide bond" evidence="9">
    <location>
        <begin position="1259"/>
        <end position="1269"/>
    </location>
</feature>
<evidence type="ECO:0000256" key="8">
    <source>
        <dbReference type="ARBA" id="ARBA00023180"/>
    </source>
</evidence>
<feature type="domain" description="SRCR" evidence="11">
    <location>
        <begin position="482"/>
        <end position="582"/>
    </location>
</feature>
<feature type="domain" description="SRCR" evidence="11">
    <location>
        <begin position="1121"/>
        <end position="1222"/>
    </location>
</feature>
<evidence type="ECO:0000256" key="10">
    <source>
        <dbReference type="SAM" id="MobiDB-lite"/>
    </source>
</evidence>
<feature type="disulfide bond" evidence="9">
    <location>
        <begin position="547"/>
        <end position="557"/>
    </location>
</feature>
<feature type="compositionally biased region" description="Polar residues" evidence="10">
    <location>
        <begin position="62"/>
        <end position="87"/>
    </location>
</feature>
<feature type="disulfide bond" evidence="9">
    <location>
        <begin position="1874"/>
        <end position="1935"/>
    </location>
</feature>
<feature type="disulfide bond" evidence="9">
    <location>
        <begin position="1588"/>
        <end position="1598"/>
    </location>
</feature>
<feature type="disulfide bond" evidence="9">
    <location>
        <begin position="2233"/>
        <end position="2243"/>
    </location>
</feature>
<feature type="domain" description="SRCR" evidence="11">
    <location>
        <begin position="2054"/>
        <end position="2156"/>
    </location>
</feature>
<feature type="compositionally biased region" description="Polar residues" evidence="10">
    <location>
        <begin position="24"/>
        <end position="34"/>
    </location>
</feature>
<dbReference type="EMBL" id="VSWD01000007">
    <property type="protein sequence ID" value="KAK3097126.1"/>
    <property type="molecule type" value="Genomic_DNA"/>
</dbReference>
<dbReference type="SMART" id="SM00202">
    <property type="entry name" value="SR"/>
    <property type="match status" value="21"/>
</dbReference>
<dbReference type="PROSITE" id="PS00420">
    <property type="entry name" value="SRCR_1"/>
    <property type="match status" value="2"/>
</dbReference>
<feature type="domain" description="SRCR" evidence="11">
    <location>
        <begin position="1627"/>
        <end position="1724"/>
    </location>
</feature>
<dbReference type="Pfam" id="PF00530">
    <property type="entry name" value="SRCR"/>
    <property type="match status" value="21"/>
</dbReference>
<feature type="domain" description="SRCR" evidence="11">
    <location>
        <begin position="155"/>
        <end position="257"/>
    </location>
</feature>
<dbReference type="FunFam" id="3.10.250.10:FF:000011">
    <property type="entry name" value="Scavenger receptor class A member 5"/>
    <property type="match status" value="1"/>
</dbReference>
<feature type="domain" description="SRCR" evidence="11">
    <location>
        <begin position="2270"/>
        <end position="2372"/>
    </location>
</feature>
<dbReference type="PANTHER" id="PTHR19331">
    <property type="entry name" value="SCAVENGER RECEPTOR DOMAIN-CONTAINING"/>
    <property type="match status" value="1"/>
</dbReference>
<feature type="region of interest" description="Disordered" evidence="10">
    <location>
        <begin position="1"/>
        <end position="152"/>
    </location>
</feature>
<feature type="domain" description="SRCR" evidence="11">
    <location>
        <begin position="379"/>
        <end position="476"/>
    </location>
</feature>
<feature type="disulfide bond" evidence="9">
    <location>
        <begin position="1081"/>
        <end position="1091"/>
    </location>
</feature>
<keyword evidence="2" id="KW-0812">Transmembrane</keyword>
<keyword evidence="4" id="KW-0677">Repeat</keyword>
<feature type="disulfide bond" evidence="9">
    <location>
        <begin position="2121"/>
        <end position="2131"/>
    </location>
</feature>
<feature type="compositionally biased region" description="Basic and acidic residues" evidence="10">
    <location>
        <begin position="52"/>
        <end position="61"/>
    </location>
</feature>
<feature type="compositionally biased region" description="Basic and acidic residues" evidence="10">
    <location>
        <begin position="35"/>
        <end position="44"/>
    </location>
</feature>
<feature type="domain" description="SRCR" evidence="11">
    <location>
        <begin position="694"/>
        <end position="787"/>
    </location>
</feature>
<keyword evidence="5" id="KW-1133">Transmembrane helix</keyword>
<feature type="domain" description="SRCR" evidence="11">
    <location>
        <begin position="1307"/>
        <end position="1400"/>
    </location>
</feature>
<feature type="disulfide bond" evidence="9">
    <location>
        <begin position="2340"/>
        <end position="2350"/>
    </location>
</feature>
<protein>
    <recommendedName>
        <fullName evidence="11">SRCR domain-containing protein</fullName>
    </recommendedName>
</protein>
<evidence type="ECO:0000256" key="6">
    <source>
        <dbReference type="ARBA" id="ARBA00023136"/>
    </source>
</evidence>
<feature type="disulfide bond" evidence="9">
    <location>
        <begin position="973"/>
        <end position="983"/>
    </location>
</feature>
<feature type="compositionally biased region" description="Basic and acidic residues" evidence="10">
    <location>
        <begin position="105"/>
        <end position="115"/>
    </location>
</feature>
<feature type="domain" description="SRCR" evidence="11">
    <location>
        <begin position="261"/>
        <end position="366"/>
    </location>
</feature>
<name>A0AA89C2Q8_PINIB</name>
<keyword evidence="13" id="KW-1185">Reference proteome</keyword>
<dbReference type="InterPro" id="IPR001190">
    <property type="entry name" value="SRCR"/>
</dbReference>
<proteinExistence type="predicted"/>
<comment type="subcellular location">
    <subcellularLocation>
        <location evidence="1">Membrane</location>
        <topology evidence="1">Single-pass membrane protein</topology>
    </subcellularLocation>
</comment>
<feature type="domain" description="SRCR" evidence="11">
    <location>
        <begin position="2159"/>
        <end position="2260"/>
    </location>
</feature>
<feature type="domain" description="SRCR" evidence="11">
    <location>
        <begin position="1730"/>
        <end position="1833"/>
    </location>
</feature>
<dbReference type="SUPFAM" id="SSF56487">
    <property type="entry name" value="SRCR-like"/>
    <property type="match status" value="22"/>
</dbReference>
<keyword evidence="3" id="KW-0732">Signal</keyword>
<feature type="domain" description="SRCR" evidence="11">
    <location>
        <begin position="2379"/>
        <end position="2488"/>
    </location>
</feature>
<feature type="compositionally biased region" description="Basic and acidic residues" evidence="10">
    <location>
        <begin position="124"/>
        <end position="133"/>
    </location>
</feature>
<evidence type="ECO:0000313" key="13">
    <source>
        <dbReference type="Proteomes" id="UP001186944"/>
    </source>
</evidence>
<feature type="domain" description="SRCR" evidence="11">
    <location>
        <begin position="585"/>
        <end position="685"/>
    </location>
</feature>
<feature type="disulfide bond" evidence="9">
    <location>
        <begin position="2446"/>
        <end position="2456"/>
    </location>
</feature>
<keyword evidence="8" id="KW-0325">Glycoprotein</keyword>
<dbReference type="FunFam" id="3.10.250.10:FF:000016">
    <property type="entry name" value="Scavenger receptor cysteine-rich protein type 12"/>
    <property type="match status" value="10"/>
</dbReference>
<dbReference type="PROSITE" id="PS50287">
    <property type="entry name" value="SRCR_2"/>
    <property type="match status" value="22"/>
</dbReference>
<feature type="disulfide bond" evidence="9">
    <location>
        <begin position="1368"/>
        <end position="1378"/>
    </location>
</feature>
<sequence>MDKIDQTESRQTQQETPQMDKVDQTQSRQTQQETPQRDKVDQTESRQTQETPQRDKVDQTESRQTQQETPQRGMVDQTQSRQTQQETPQRDKEDQTQSRQTQQERPQRDKVDQTESRQTQQETPQRDKVDQTESRQTQQETPQRDKVDQTENLFVRLRDGGDVSKGRVEVSKDNVTWGTICDDFWDNDAATVVCRSLGYRWGIAHTLSHFGAGNSSYPIYLDEVVCDGYEDSLLDCKSNTWGQHNCNHQEDASVSCFSVTGRLNYADLQDNVGLVEIRGSKGWSEVCDLGWDDTDATVLCKELGYAHGSAVTRATKGDLSSRWGSFNDAYWKFNCSGNENSLLDCPKVDYWQGHCNDGFLAAAVCHKSGQLPLNESFEIRLQDGGDMWGRVEVKHLGVWGHICDHKWTDEAANVACQQLGHKGGVAFGTSFTPKKVAWMSYIVCNGTESSLEDCNFGKSSQWQPDFNCPAASVLCYQTSAPVVTIAGQGSQGRVDITVDGEIGTICRTYWSKYDARVLCRSKGYVDGQVVDNTEPGTGKIYLNKMRCMGTESSIFMCNNTGWDKYEKTYCSDHSRDAAVMCYKYIRLVNSSSSSAGIVEMLVQNSWFALCGSGFTPINAKVVCKELGGFTNGTVLPKGAYGKYYGQTTMPDITCTGNESSIKECNSDALRTCSMQYYGYASVSCFNGSITPDQIKLGGNNMYGPVEITRFNTKGQVCAMFWDDASANVLCKQLGHRGGRATVYSRDRNIPVLATRFDCNGTEETLSECKEDTPGICYSSSAAGAICYKYSAPQVKLQSVDGSLSSGRVVIDVDGMEGTVCDQTWGQSEADVVCRELGYATGEPYKVTPGTGEVQLSNVWCTGVEKSLLACSNLGWGHVTSTACLNHQHDVGVYCYGNVRVVGGTKSPDHIMGRVQVRDLNVNHWEWTNICADSFHQTDAMIVCSELGFSHSNILAPGSVGPTKDLASITNLTCSGRERSVLNCSFVTGRKAVCSHAHVNYASVLCSKTPWQQKMTVTLSDGYHGTVMVEELGQNGTICTDGWDEKEANVTCRQFGYLGGVVLGPPEVYVRKIPVWYTNFECAGTEKSLSECKRSLKVPLNECVRSITNAGVLCYKNSGVQVRLKHGKDYYGLVEVSYDGVNGTICDYDWTKYDARVLCRQLGFPDGRSYKGSYYKAGTGPLYLSGVFCSSKESNLLECPSRGWRNAQEYCNAHDNDASVYCYRPVLIFLVSVKPGDDYGAVQVWMDNTYRLIKKTNVDCTGTELLLDNCTSESGVGRCTSGQYASVVCSTTEPDIGYGLALDHGNYGRVRVKYFNKAGFICSEGFDSGDANVVCKQLGFVGGFAYHVRATEYWSSITKEIRWLRNLTCTGEESRLDQCGEMRWGEIGNCSIKSYAAAFCYSQEENKGENIRIIPDGKTEGLVQVKINGTWGTICNQNIDNTEATVICRQLNFTYGILSRNSDVTLISFGPVWIKGMYCKGSEENIFDCQLTGLGENSINYPSCSNHRNDLAVKCYSNVRLSSTTLSNYGQLQVHNDSGWYGVCDENFDDIDAKVTCRSLGYVDGKAQCCSALGTWVTNRPIGITNVTCTGEERQLKHCNLQNGECGTNHYVTVVCTEQTASDKDLDVRIPTNTFFGEVEVKRYEIWGSICDNQWNDAAAKVFCRQLGYKTGNSTRGTARRNVPTVFGYINCTGNETNLQQCQTSPFIDNHQCHSRSSRAAVVCSKKEEGVRFRIGNKFQSSGRAEVYLNGEWGTICNIYWEDTDADKFCKQLPEYVGGFETRPAVTGMPDQPIWMTRVECTGSETNFLECEASWDPAQTSRCSHMNDAGVMCFKSVRLMRGNFRNNGILEVYKNGRWGTVCASGFGQTEADVACRILGFEHGLPLCCSPYGFSFKTPMFASFSCKGNETHLTDCDSTDPIGSNTCFSQDYASVACFNGERKKQNVSIELVGESQYTGQVNVTYIGVEGRICTDDWSNASASVLCNSMGYPSGIAYSHYKSEVDSIGPYWSSQFNCTGTEASLTECPHIGFGNVTECKDKHYAGVLCYDKDGVYYRMAGGDSRHGRVEVSVRGEWGTICDRYWDQRDADVFCRQLGFNTGDPHYDMLKNPGTGTVWGTMFHCRGTEDNLNKCPHEGWKRTDSVYCSMHKDDAGVQCYTNVKLSNGILSRNSHTGAVMLYRNSRWMRVCDTGFSDLSARVVCEELGYVEGRALLYSSFGSSYNPKSLLMNVTMKCNGRENSVLECLREENCTAPYYSSVVCFGPKDEISEDYRFEIQEKSKGQVVVTHYGVQGRICGVGWGDEEAQVLCRSKNYKNGMAYFHDEQSTISSLRGPFWLSGFNCTGDEDNLLNCSHNSRLELGNCSKAHIASVLCYNTSGIEYSIAGGGDHYGRVEVSIGGKVGTVCDASWDNKDASVLCRQMNFSEGVALPGAAYGQGKGPIWQSHIQCRGDESSLRWCPHRGFVDRFSESSWLLPLLCDTHRDDASVFCYKNVRLNEGHDATMGGVEVYNKLIKSGTVYVTAALIIRQLKSCVEVWE</sequence>
<feature type="domain" description="SRCR" evidence="11">
    <location>
        <begin position="1947"/>
        <end position="2047"/>
    </location>
</feature>
<organism evidence="12 13">
    <name type="scientific">Pinctada imbricata</name>
    <name type="common">Atlantic pearl-oyster</name>
    <name type="synonym">Pinctada martensii</name>
    <dbReference type="NCBI Taxonomy" id="66713"/>
    <lineage>
        <taxon>Eukaryota</taxon>
        <taxon>Metazoa</taxon>
        <taxon>Spiralia</taxon>
        <taxon>Lophotrochozoa</taxon>
        <taxon>Mollusca</taxon>
        <taxon>Bivalvia</taxon>
        <taxon>Autobranchia</taxon>
        <taxon>Pteriomorphia</taxon>
        <taxon>Pterioida</taxon>
        <taxon>Pterioidea</taxon>
        <taxon>Pteriidae</taxon>
        <taxon>Pinctada</taxon>
    </lineage>
</organism>
<feature type="domain" description="SRCR" evidence="11">
    <location>
        <begin position="1024"/>
        <end position="1114"/>
    </location>
</feature>
<dbReference type="GO" id="GO:0016020">
    <property type="term" value="C:membrane"/>
    <property type="evidence" value="ECO:0007669"/>
    <property type="project" value="UniProtKB-SubCell"/>
</dbReference>